<dbReference type="AlphaFoldDB" id="A0A832UNU2"/>
<sequence length="123" mass="13697">MNKKDIMIGAIVAVIVIIGAIYFLYPKQEQPGKYDSFAQCLTEKGAAMYGAYWCNHCAAQKEMFGKSFKYINYVECDARGENAKPELCEQAGITGYPTWIINGETYKGVQQLETLASITNCTI</sequence>
<name>A0A832UNU2_9ARCH</name>
<reference evidence="2 3" key="1">
    <citation type="journal article" name="Nat. Commun.">
        <title>Undinarchaeota illuminate DPANN phylogeny and the impact of gene transfer on archaeal evolution.</title>
        <authorList>
            <person name="Dombrowski N."/>
            <person name="Williams T.A."/>
            <person name="Sun J."/>
            <person name="Woodcroft B.J."/>
            <person name="Lee J.H."/>
            <person name="Minh B.Q."/>
            <person name="Rinke C."/>
            <person name="Spang A."/>
        </authorList>
    </citation>
    <scope>NUCLEOTIDE SEQUENCE [LARGE SCALE GENOMIC DNA]</scope>
    <source>
        <strain evidence="2">MAG_bin1129</strain>
    </source>
</reference>
<evidence type="ECO:0000256" key="1">
    <source>
        <dbReference type="SAM" id="Phobius"/>
    </source>
</evidence>
<evidence type="ECO:0008006" key="4">
    <source>
        <dbReference type="Google" id="ProtNLM"/>
    </source>
</evidence>
<proteinExistence type="predicted"/>
<accession>A0A832UNU2</accession>
<gene>
    <name evidence="2" type="ORF">H1016_03835</name>
</gene>
<comment type="caution">
    <text evidence="2">The sequence shown here is derived from an EMBL/GenBank/DDBJ whole genome shotgun (WGS) entry which is preliminary data.</text>
</comment>
<keyword evidence="1" id="KW-1133">Transmembrane helix</keyword>
<organism evidence="2 3">
    <name type="scientific">Candidatus Naiadarchaeum limnaeum</name>
    <dbReference type="NCBI Taxonomy" id="2756139"/>
    <lineage>
        <taxon>Archaea</taxon>
        <taxon>Candidatus Undinarchaeota</taxon>
        <taxon>Candidatus Undinarchaeia</taxon>
        <taxon>Candidatus Naiadarchaeales</taxon>
        <taxon>Candidatus Naiadarchaeaceae</taxon>
        <taxon>Candidatus Naiadarchaeum</taxon>
    </lineage>
</organism>
<dbReference type="EMBL" id="DVAB01000032">
    <property type="protein sequence ID" value="HIK00644.1"/>
    <property type="molecule type" value="Genomic_DNA"/>
</dbReference>
<protein>
    <recommendedName>
        <fullName evidence="4">Thioredoxin domain-containing protein</fullName>
    </recommendedName>
</protein>
<dbReference type="Gene3D" id="3.40.30.10">
    <property type="entry name" value="Glutaredoxin"/>
    <property type="match status" value="1"/>
</dbReference>
<dbReference type="PANTHER" id="PTHR34573">
    <property type="entry name" value="VKC DOMAIN-CONTAINING PROTEIN"/>
    <property type="match status" value="1"/>
</dbReference>
<keyword evidence="3" id="KW-1185">Reference proteome</keyword>
<evidence type="ECO:0000313" key="2">
    <source>
        <dbReference type="EMBL" id="HIK00644.1"/>
    </source>
</evidence>
<keyword evidence="1" id="KW-0472">Membrane</keyword>
<dbReference type="Proteomes" id="UP000646946">
    <property type="component" value="Unassembled WGS sequence"/>
</dbReference>
<dbReference type="InterPro" id="IPR036249">
    <property type="entry name" value="Thioredoxin-like_sf"/>
</dbReference>
<dbReference type="PANTHER" id="PTHR34573:SF1">
    <property type="entry name" value="VITAMIN K EPOXIDE REDUCTASE DOMAIN-CONTAINING PROTEIN"/>
    <property type="match status" value="1"/>
</dbReference>
<feature type="transmembrane region" description="Helical" evidence="1">
    <location>
        <begin position="6"/>
        <end position="25"/>
    </location>
</feature>
<keyword evidence="1" id="KW-0812">Transmembrane</keyword>
<evidence type="ECO:0000313" key="3">
    <source>
        <dbReference type="Proteomes" id="UP000646946"/>
    </source>
</evidence>
<dbReference type="SUPFAM" id="SSF52833">
    <property type="entry name" value="Thioredoxin-like"/>
    <property type="match status" value="1"/>
</dbReference>